<evidence type="ECO:0000256" key="2">
    <source>
        <dbReference type="SAM" id="SignalP"/>
    </source>
</evidence>
<keyword evidence="2" id="KW-0732">Signal</keyword>
<evidence type="ECO:0000256" key="1">
    <source>
        <dbReference type="SAM" id="MobiDB-lite"/>
    </source>
</evidence>
<dbReference type="PATRIC" id="fig|1245469.3.peg.4136"/>
<evidence type="ECO:0000259" key="3">
    <source>
        <dbReference type="Pfam" id="PF08239"/>
    </source>
</evidence>
<reference evidence="4 5" key="1">
    <citation type="journal article" date="2013" name="Appl. Environ. Microbiol.">
        <title>Genome analysis suggests that the soil oligotrophic bacterium Agromonas oligotrophica (Bradyrhizobium oligotrophicum) is a nitrogen-fixing symbiont of Aeschynomene indica.</title>
        <authorList>
            <person name="Okubo T."/>
            <person name="Fukushima S."/>
            <person name="Itakura M."/>
            <person name="Oshima K."/>
            <person name="Longtonglang A."/>
            <person name="Teaumroong N."/>
            <person name="Mitsui H."/>
            <person name="Hattori M."/>
            <person name="Hattori R."/>
            <person name="Hattori T."/>
            <person name="Minamisawa K."/>
        </authorList>
    </citation>
    <scope>NUCLEOTIDE SEQUENCE [LARGE SCALE GENOMIC DNA]</scope>
    <source>
        <strain evidence="4 5">S58</strain>
    </source>
</reference>
<dbReference type="HOGENOM" id="CLU_982352_0_0_5"/>
<protein>
    <recommendedName>
        <fullName evidence="3">SH3b domain-containing protein</fullName>
    </recommendedName>
</protein>
<feature type="region of interest" description="Disordered" evidence="1">
    <location>
        <begin position="138"/>
        <end position="283"/>
    </location>
</feature>
<evidence type="ECO:0000313" key="4">
    <source>
        <dbReference type="EMBL" id="BAM90034.1"/>
    </source>
</evidence>
<dbReference type="EMBL" id="AP012603">
    <property type="protein sequence ID" value="BAM90034.1"/>
    <property type="molecule type" value="Genomic_DNA"/>
</dbReference>
<keyword evidence="5" id="KW-1185">Reference proteome</keyword>
<dbReference type="Pfam" id="PF08239">
    <property type="entry name" value="SH3_3"/>
    <property type="match status" value="1"/>
</dbReference>
<feature type="compositionally biased region" description="Gly residues" evidence="1">
    <location>
        <begin position="264"/>
        <end position="283"/>
    </location>
</feature>
<feature type="compositionally biased region" description="Low complexity" evidence="1">
    <location>
        <begin position="144"/>
        <end position="169"/>
    </location>
</feature>
<organism evidence="4 5">
    <name type="scientific">Bradyrhizobium oligotrophicum S58</name>
    <dbReference type="NCBI Taxonomy" id="1245469"/>
    <lineage>
        <taxon>Bacteria</taxon>
        <taxon>Pseudomonadati</taxon>
        <taxon>Pseudomonadota</taxon>
        <taxon>Alphaproteobacteria</taxon>
        <taxon>Hyphomicrobiales</taxon>
        <taxon>Nitrobacteraceae</taxon>
        <taxon>Bradyrhizobium</taxon>
    </lineage>
</organism>
<dbReference type="InterPro" id="IPR003646">
    <property type="entry name" value="SH3-like_bac-type"/>
</dbReference>
<dbReference type="Proteomes" id="UP000011841">
    <property type="component" value="Chromosome"/>
</dbReference>
<feature type="signal peptide" evidence="2">
    <location>
        <begin position="1"/>
        <end position="23"/>
    </location>
</feature>
<sequence>MVRFRSCLLAALLIATTTSLAVASTGLVRTSATMRAGPGSGFPVVERIPAGARVTIHGCIEGGAWCDVSFERERGWVAARTLSYLYRERYVVLPEYVEYVPVTPFVLTTYWSTFYIGRPWFHRHAFWNRYWHRQPVTAQNPQQPGMNPAGPGRGPGAVAQPAGAASAAAGAGGQSVTPPRMATGSPAPVAGPGGARSAMGAASQPATPAQTTQSAMGRGGGSPQSARAQMGGMRGTIGGAPQIGTPAHFAGGTAMSAPHMGASGPRGGGGGGRSGSGGGFRRH</sequence>
<accession>M4Z8S6</accession>
<dbReference type="eggNOG" id="COG4991">
    <property type="taxonomic scope" value="Bacteria"/>
</dbReference>
<dbReference type="RefSeq" id="WP_015667142.1">
    <property type="nucleotide sequence ID" value="NC_020453.1"/>
</dbReference>
<dbReference type="OrthoDB" id="8074373at2"/>
<gene>
    <name evidence="4" type="ORF">S58_40480</name>
</gene>
<feature type="chain" id="PRO_5004062136" description="SH3b domain-containing protein" evidence="2">
    <location>
        <begin position="24"/>
        <end position="283"/>
    </location>
</feature>
<dbReference type="AlphaFoldDB" id="M4Z8S6"/>
<dbReference type="GeneID" id="301821008"/>
<proteinExistence type="predicted"/>
<dbReference type="Gene3D" id="2.30.30.40">
    <property type="entry name" value="SH3 Domains"/>
    <property type="match status" value="1"/>
</dbReference>
<evidence type="ECO:0000313" key="5">
    <source>
        <dbReference type="Proteomes" id="UP000011841"/>
    </source>
</evidence>
<dbReference type="STRING" id="1245469.S58_40480"/>
<dbReference type="KEGG" id="aol:S58_40480"/>
<feature type="compositionally biased region" description="Low complexity" evidence="1">
    <location>
        <begin position="201"/>
        <end position="215"/>
    </location>
</feature>
<feature type="domain" description="SH3b" evidence="3">
    <location>
        <begin position="31"/>
        <end position="83"/>
    </location>
</feature>
<name>M4Z8S6_9BRAD</name>